<evidence type="ECO:0000313" key="2">
    <source>
        <dbReference type="EMBL" id="BBX00816.1"/>
    </source>
</evidence>
<protein>
    <submittedName>
        <fullName evidence="2">Uncharacterized protein</fullName>
    </submittedName>
</protein>
<reference evidence="2 3" key="1">
    <citation type="journal article" date="2019" name="Emerg. Microbes Infect.">
        <title>Comprehensive subspecies identification of 175 nontuberculous mycobacteria species based on 7547 genomic profiles.</title>
        <authorList>
            <person name="Matsumoto Y."/>
            <person name="Kinjo T."/>
            <person name="Motooka D."/>
            <person name="Nabeya D."/>
            <person name="Jung N."/>
            <person name="Uechi K."/>
            <person name="Horii T."/>
            <person name="Iida T."/>
            <person name="Fujita J."/>
            <person name="Nakamura S."/>
        </authorList>
    </citation>
    <scope>NUCLEOTIDE SEQUENCE [LARGE SCALE GENOMIC DNA]</scope>
    <source>
        <strain evidence="2 3">JCM 6375</strain>
    </source>
</reference>
<keyword evidence="3" id="KW-1185">Reference proteome</keyword>
<organism evidence="2 3">
    <name type="scientific">Mycolicibacterium moriokaense</name>
    <dbReference type="NCBI Taxonomy" id="39691"/>
    <lineage>
        <taxon>Bacteria</taxon>
        <taxon>Bacillati</taxon>
        <taxon>Actinomycetota</taxon>
        <taxon>Actinomycetes</taxon>
        <taxon>Mycobacteriales</taxon>
        <taxon>Mycobacteriaceae</taxon>
        <taxon>Mycolicibacterium</taxon>
    </lineage>
</organism>
<feature type="compositionally biased region" description="Acidic residues" evidence="1">
    <location>
        <begin position="82"/>
        <end position="107"/>
    </location>
</feature>
<evidence type="ECO:0000313" key="3">
    <source>
        <dbReference type="Proteomes" id="UP000466681"/>
    </source>
</evidence>
<dbReference type="AlphaFoldDB" id="A0AAD1H9V5"/>
<name>A0AAD1H9V5_9MYCO</name>
<dbReference type="KEGG" id="mmor:MMOR_17520"/>
<dbReference type="Proteomes" id="UP000466681">
    <property type="component" value="Chromosome"/>
</dbReference>
<feature type="region of interest" description="Disordered" evidence="1">
    <location>
        <begin position="1"/>
        <end position="21"/>
    </location>
</feature>
<feature type="region of interest" description="Disordered" evidence="1">
    <location>
        <begin position="82"/>
        <end position="136"/>
    </location>
</feature>
<gene>
    <name evidence="2" type="ORF">MMOR_17520</name>
</gene>
<evidence type="ECO:0000256" key="1">
    <source>
        <dbReference type="SAM" id="MobiDB-lite"/>
    </source>
</evidence>
<proteinExistence type="predicted"/>
<dbReference type="EMBL" id="AP022560">
    <property type="protein sequence ID" value="BBX00816.1"/>
    <property type="molecule type" value="Genomic_DNA"/>
</dbReference>
<sequence>MSDSSTFLLVDSDSESVSRSVADDVDVCPVTEVACPGRVADGSEPTVDTGLVPEVVELELLPDESEFVPVVDDVLVDSVDELVDSVDEPVDPEDELDDSDELEDESESFGAADAAPMPPVPTNPTTPSEKATAPTRSACCAELTPAPMFATDLYAAQREWPWRFSSVSASVGQPDVPKAVVTLTAVPMRVVVIALRDLDLWAVDLARLKRRVAALDLNLVCVGHAQPERQ</sequence>
<accession>A0AAD1H9V5</accession>